<sequence>MDAPYVARPLIIPVDHVENIYILHPVEKVTFFALGCRDRVEENGSTLFTINFSFLIHALRVVTMSDGFFSTSDNRDDENAAVPATSVRLKSGRYFFHVSDSTNPDYAVCDDFRAWIPPASWEDLPVPWRSLHRSILEIEEPFDSTWTAISIWVSGVDKACILSGWHHLLDVAYLIPQEYTDWFDYFNIITKLDTPVRIPMGAAKNTCDIRNLITLERGLHEQTDHHLFTFFPISSSIVCAYFAAPESLLETAAIYHLVEINHPSRIEPFFLYCRFAWNVIGWVIKTNSRACSIPKELQLEHKGRKRRRRADSGGDPGSSTGDVSGASDGDSTDDSELQSSESGKKKRTKHMDWETYVKKYLGPQVGSFEKIAKIEETMDPKTRRMFDEEEASDDEAKPSKRCSLLFTDLYYAYPGMTEIARLKLKYLQEHKSVTETGEETTVRKDDGLRKGLLLLN</sequence>
<protein>
    <recommendedName>
        <fullName evidence="2">HNH nuclease domain-containing protein</fullName>
    </recommendedName>
</protein>
<organism evidence="3 4">
    <name type="scientific">Fistulina hepatica ATCC 64428</name>
    <dbReference type="NCBI Taxonomy" id="1128425"/>
    <lineage>
        <taxon>Eukaryota</taxon>
        <taxon>Fungi</taxon>
        <taxon>Dikarya</taxon>
        <taxon>Basidiomycota</taxon>
        <taxon>Agaricomycotina</taxon>
        <taxon>Agaricomycetes</taxon>
        <taxon>Agaricomycetidae</taxon>
        <taxon>Agaricales</taxon>
        <taxon>Fistulinaceae</taxon>
        <taxon>Fistulina</taxon>
    </lineage>
</organism>
<dbReference type="EMBL" id="KN882047">
    <property type="protein sequence ID" value="KIY45675.1"/>
    <property type="molecule type" value="Genomic_DNA"/>
</dbReference>
<evidence type="ECO:0000313" key="4">
    <source>
        <dbReference type="Proteomes" id="UP000054144"/>
    </source>
</evidence>
<dbReference type="AlphaFoldDB" id="A0A0D7A4K1"/>
<dbReference type="Pfam" id="PF13391">
    <property type="entry name" value="HNH_2"/>
    <property type="match status" value="1"/>
</dbReference>
<evidence type="ECO:0000313" key="3">
    <source>
        <dbReference type="EMBL" id="KIY45675.1"/>
    </source>
</evidence>
<keyword evidence="4" id="KW-1185">Reference proteome</keyword>
<feature type="compositionally biased region" description="Low complexity" evidence="1">
    <location>
        <begin position="317"/>
        <end position="329"/>
    </location>
</feature>
<feature type="region of interest" description="Disordered" evidence="1">
    <location>
        <begin position="301"/>
        <end position="348"/>
    </location>
</feature>
<evidence type="ECO:0000259" key="2">
    <source>
        <dbReference type="Pfam" id="PF13391"/>
    </source>
</evidence>
<dbReference type="OrthoDB" id="3040950at2759"/>
<gene>
    <name evidence="3" type="ORF">FISHEDRAFT_76515</name>
</gene>
<evidence type="ECO:0000256" key="1">
    <source>
        <dbReference type="SAM" id="MobiDB-lite"/>
    </source>
</evidence>
<feature type="domain" description="HNH nuclease" evidence="2">
    <location>
        <begin position="160"/>
        <end position="230"/>
    </location>
</feature>
<name>A0A0D7A4K1_9AGAR</name>
<accession>A0A0D7A4K1</accession>
<proteinExistence type="predicted"/>
<dbReference type="InterPro" id="IPR003615">
    <property type="entry name" value="HNH_nuc"/>
</dbReference>
<dbReference type="Proteomes" id="UP000054144">
    <property type="component" value="Unassembled WGS sequence"/>
</dbReference>
<reference evidence="3 4" key="1">
    <citation type="journal article" date="2015" name="Fungal Genet. Biol.">
        <title>Evolution of novel wood decay mechanisms in Agaricales revealed by the genome sequences of Fistulina hepatica and Cylindrobasidium torrendii.</title>
        <authorList>
            <person name="Floudas D."/>
            <person name="Held B.W."/>
            <person name="Riley R."/>
            <person name="Nagy L.G."/>
            <person name="Koehler G."/>
            <person name="Ransdell A.S."/>
            <person name="Younus H."/>
            <person name="Chow J."/>
            <person name="Chiniquy J."/>
            <person name="Lipzen A."/>
            <person name="Tritt A."/>
            <person name="Sun H."/>
            <person name="Haridas S."/>
            <person name="LaButti K."/>
            <person name="Ohm R.A."/>
            <person name="Kues U."/>
            <person name="Blanchette R.A."/>
            <person name="Grigoriev I.V."/>
            <person name="Minto R.E."/>
            <person name="Hibbett D.S."/>
        </authorList>
    </citation>
    <scope>NUCLEOTIDE SEQUENCE [LARGE SCALE GENOMIC DNA]</scope>
    <source>
        <strain evidence="3 4">ATCC 64428</strain>
    </source>
</reference>